<evidence type="ECO:0008006" key="4">
    <source>
        <dbReference type="Google" id="ProtNLM"/>
    </source>
</evidence>
<proteinExistence type="predicted"/>
<dbReference type="Proteomes" id="UP001258181">
    <property type="component" value="Unassembled WGS sequence"/>
</dbReference>
<sequence length="81" mass="9323">MKIKRFIIGLSSFLFTTSLLYLSGHLFSISLLMLHFKYTNSSNGLSISIGSLLPFIFGLIVSYISEKSYVNKYHRKLHKFN</sequence>
<organism evidence="2 3">
    <name type="scientific">Fictibacillus barbaricus</name>
    <dbReference type="NCBI Taxonomy" id="182136"/>
    <lineage>
        <taxon>Bacteria</taxon>
        <taxon>Bacillati</taxon>
        <taxon>Bacillota</taxon>
        <taxon>Bacilli</taxon>
        <taxon>Bacillales</taxon>
        <taxon>Fictibacillaceae</taxon>
        <taxon>Fictibacillus</taxon>
    </lineage>
</organism>
<reference evidence="2 3" key="1">
    <citation type="submission" date="2023-07" db="EMBL/GenBank/DDBJ databases">
        <title>Sorghum-associated microbial communities from plants grown in Nebraska, USA.</title>
        <authorList>
            <person name="Schachtman D."/>
        </authorList>
    </citation>
    <scope>NUCLEOTIDE SEQUENCE [LARGE SCALE GENOMIC DNA]</scope>
    <source>
        <strain evidence="2 3">BE211</strain>
    </source>
</reference>
<evidence type="ECO:0000313" key="2">
    <source>
        <dbReference type="EMBL" id="MDR7072457.1"/>
    </source>
</evidence>
<feature type="transmembrane region" description="Helical" evidence="1">
    <location>
        <begin position="45"/>
        <end position="65"/>
    </location>
</feature>
<keyword evidence="1" id="KW-0472">Membrane</keyword>
<comment type="caution">
    <text evidence="2">The sequence shown here is derived from an EMBL/GenBank/DDBJ whole genome shotgun (WGS) entry which is preliminary data.</text>
</comment>
<dbReference type="EMBL" id="JAVDWA010000002">
    <property type="protein sequence ID" value="MDR7072457.1"/>
    <property type="molecule type" value="Genomic_DNA"/>
</dbReference>
<feature type="transmembrane region" description="Helical" evidence="1">
    <location>
        <begin position="12"/>
        <end position="33"/>
    </location>
</feature>
<evidence type="ECO:0000313" key="3">
    <source>
        <dbReference type="Proteomes" id="UP001258181"/>
    </source>
</evidence>
<keyword evidence="3" id="KW-1185">Reference proteome</keyword>
<name>A0ABU1TZ40_9BACL</name>
<keyword evidence="1" id="KW-0812">Transmembrane</keyword>
<gene>
    <name evidence="2" type="ORF">J2X07_001434</name>
</gene>
<accession>A0ABU1TZ40</accession>
<evidence type="ECO:0000256" key="1">
    <source>
        <dbReference type="SAM" id="Phobius"/>
    </source>
</evidence>
<protein>
    <recommendedName>
        <fullName evidence="4">Major facilitator superfamily (MFS) profile domain-containing protein</fullName>
    </recommendedName>
</protein>
<keyword evidence="1" id="KW-1133">Transmembrane helix</keyword>